<gene>
    <name evidence="3" type="primary">nuoC</name>
    <name evidence="5" type="ORF">ACFQBQ_01860</name>
</gene>
<dbReference type="NCBIfam" id="TIGR01961">
    <property type="entry name" value="NuoC_fam"/>
    <property type="match status" value="1"/>
</dbReference>
<dbReference type="Proteomes" id="UP001596391">
    <property type="component" value="Unassembled WGS sequence"/>
</dbReference>
<protein>
    <recommendedName>
        <fullName evidence="3">NADH-quinone oxidoreductase subunit C</fullName>
        <ecNumber evidence="3">7.1.1.-</ecNumber>
    </recommendedName>
    <alternativeName>
        <fullName evidence="3">NADH dehydrogenase I subunit C</fullName>
    </alternativeName>
    <alternativeName>
        <fullName evidence="3">NDH-1 subunit C</fullName>
    </alternativeName>
</protein>
<dbReference type="EC" id="7.1.1.-" evidence="3"/>
<evidence type="ECO:0000313" key="6">
    <source>
        <dbReference type="Proteomes" id="UP001596391"/>
    </source>
</evidence>
<keyword evidence="3" id="KW-0520">NAD</keyword>
<dbReference type="Gene3D" id="3.30.460.80">
    <property type="entry name" value="NADH:ubiquinone oxidoreductase, 30kDa subunit"/>
    <property type="match status" value="1"/>
</dbReference>
<dbReference type="EMBL" id="JBHSWI010000001">
    <property type="protein sequence ID" value="MFC6644356.1"/>
    <property type="molecule type" value="Genomic_DNA"/>
</dbReference>
<dbReference type="RefSeq" id="WP_263372291.1">
    <property type="nucleotide sequence ID" value="NZ_JAGSYD010000004.1"/>
</dbReference>
<sequence length="169" mass="19048">MSDPATNPATPEAVFGKEAVAAALADHAAVKGLEAFIVDAKWDRNELTLTVAPESIVEACKAAQASGYNFFEDCTCVDWFPTEPRFQVTYHLLSHKLKQRIRLIARVHGDTPSIPSITSVWPAANFYEREVFDLFGVRFEGHPRLTRIMMPDNWNGHPLRKDYPVEGYR</sequence>
<keyword evidence="3" id="KW-0874">Quinone</keyword>
<keyword evidence="3" id="KW-0472">Membrane</keyword>
<keyword evidence="2 3" id="KW-0813">Transport</keyword>
<comment type="subcellular location">
    <subcellularLocation>
        <location evidence="3">Cell membrane</location>
        <topology evidence="3">Peripheral membrane protein</topology>
        <orientation evidence="3">Cytoplasmic side</orientation>
    </subcellularLocation>
</comment>
<keyword evidence="3" id="KW-0830">Ubiquinone</keyword>
<reference evidence="6" key="1">
    <citation type="journal article" date="2019" name="Int. J. Syst. Evol. Microbiol.">
        <title>The Global Catalogue of Microorganisms (GCM) 10K type strain sequencing project: providing services to taxonomists for standard genome sequencing and annotation.</title>
        <authorList>
            <consortium name="The Broad Institute Genomics Platform"/>
            <consortium name="The Broad Institute Genome Sequencing Center for Infectious Disease"/>
            <person name="Wu L."/>
            <person name="Ma J."/>
        </authorList>
    </citation>
    <scope>NUCLEOTIDE SEQUENCE [LARGE SCALE GENOMIC DNA]</scope>
    <source>
        <strain evidence="6">CGMCC 1.16026</strain>
    </source>
</reference>
<accession>A0ABW1Z481</accession>
<feature type="domain" description="NADH:ubiquinone oxidoreductase 30kDa subunit" evidence="4">
    <location>
        <begin position="49"/>
        <end position="168"/>
    </location>
</feature>
<evidence type="ECO:0000259" key="4">
    <source>
        <dbReference type="Pfam" id="PF00329"/>
    </source>
</evidence>
<name>A0ABW1Z481_9BACT</name>
<comment type="caution">
    <text evidence="5">The sequence shown here is derived from an EMBL/GenBank/DDBJ whole genome shotgun (WGS) entry which is preliminary data.</text>
</comment>
<evidence type="ECO:0000256" key="2">
    <source>
        <dbReference type="ARBA" id="ARBA00022448"/>
    </source>
</evidence>
<dbReference type="PANTHER" id="PTHR10884:SF14">
    <property type="entry name" value="NADH DEHYDROGENASE [UBIQUINONE] IRON-SULFUR PROTEIN 3, MITOCHONDRIAL"/>
    <property type="match status" value="1"/>
</dbReference>
<keyword evidence="3" id="KW-1003">Cell membrane</keyword>
<comment type="subunit">
    <text evidence="3">NDH-1 is composed of 14 different subunits. Subunits NuoB, C, D, E, F, and G constitute the peripheral sector of the complex.</text>
</comment>
<dbReference type="InterPro" id="IPR001268">
    <property type="entry name" value="NADH_UbQ_OxRdtase_30kDa_su"/>
</dbReference>
<organism evidence="5 6">
    <name type="scientific">Granulicella cerasi</name>
    <dbReference type="NCBI Taxonomy" id="741063"/>
    <lineage>
        <taxon>Bacteria</taxon>
        <taxon>Pseudomonadati</taxon>
        <taxon>Acidobacteriota</taxon>
        <taxon>Terriglobia</taxon>
        <taxon>Terriglobales</taxon>
        <taxon>Acidobacteriaceae</taxon>
        <taxon>Granulicella</taxon>
    </lineage>
</organism>
<dbReference type="InterPro" id="IPR037232">
    <property type="entry name" value="NADH_quin_OxRdtase_su_C/D-like"/>
</dbReference>
<evidence type="ECO:0000256" key="3">
    <source>
        <dbReference type="HAMAP-Rule" id="MF_01357"/>
    </source>
</evidence>
<dbReference type="HAMAP" id="MF_01357">
    <property type="entry name" value="NDH1_NuoC"/>
    <property type="match status" value="1"/>
</dbReference>
<keyword evidence="6" id="KW-1185">Reference proteome</keyword>
<dbReference type="SUPFAM" id="SSF143243">
    <property type="entry name" value="Nqo5-like"/>
    <property type="match status" value="1"/>
</dbReference>
<keyword evidence="3" id="KW-1278">Translocase</keyword>
<evidence type="ECO:0000256" key="1">
    <source>
        <dbReference type="ARBA" id="ARBA00007569"/>
    </source>
</evidence>
<proteinExistence type="inferred from homology"/>
<dbReference type="InterPro" id="IPR010218">
    <property type="entry name" value="NADH_DH_suC"/>
</dbReference>
<comment type="catalytic activity">
    <reaction evidence="3">
        <text>a quinone + NADH + 5 H(+)(in) = a quinol + NAD(+) + 4 H(+)(out)</text>
        <dbReference type="Rhea" id="RHEA:57888"/>
        <dbReference type="ChEBI" id="CHEBI:15378"/>
        <dbReference type="ChEBI" id="CHEBI:24646"/>
        <dbReference type="ChEBI" id="CHEBI:57540"/>
        <dbReference type="ChEBI" id="CHEBI:57945"/>
        <dbReference type="ChEBI" id="CHEBI:132124"/>
    </reaction>
</comment>
<dbReference type="Pfam" id="PF00329">
    <property type="entry name" value="Complex1_30kDa"/>
    <property type="match status" value="1"/>
</dbReference>
<comment type="function">
    <text evidence="3">NDH-1 shuttles electrons from NADH, via FMN and iron-sulfur (Fe-S) centers, to quinones in the respiratory chain. The immediate electron acceptor for the enzyme in this species is believed to be ubiquinone. Couples the redox reaction to proton translocation (for every two electrons transferred, four hydrogen ions are translocated across the cytoplasmic membrane), and thus conserves the redox energy in a proton gradient.</text>
</comment>
<comment type="similarity">
    <text evidence="1 3">Belongs to the complex I 30 kDa subunit family.</text>
</comment>
<dbReference type="PANTHER" id="PTHR10884">
    <property type="entry name" value="NADH DEHYDROGENASE UBIQUINONE IRON-SULFUR PROTEIN 3"/>
    <property type="match status" value="1"/>
</dbReference>
<evidence type="ECO:0000313" key="5">
    <source>
        <dbReference type="EMBL" id="MFC6644356.1"/>
    </source>
</evidence>